<organism evidence="1 2">
    <name type="scientific">Penicillium nordicum</name>
    <dbReference type="NCBI Taxonomy" id="229535"/>
    <lineage>
        <taxon>Eukaryota</taxon>
        <taxon>Fungi</taxon>
        <taxon>Dikarya</taxon>
        <taxon>Ascomycota</taxon>
        <taxon>Pezizomycotina</taxon>
        <taxon>Eurotiomycetes</taxon>
        <taxon>Eurotiomycetidae</taxon>
        <taxon>Eurotiales</taxon>
        <taxon>Aspergillaceae</taxon>
        <taxon>Penicillium</taxon>
    </lineage>
</organism>
<accession>A0A0M8NU15</accession>
<evidence type="ECO:0000313" key="1">
    <source>
        <dbReference type="EMBL" id="KOS39396.1"/>
    </source>
</evidence>
<feature type="non-terminal residue" evidence="1">
    <location>
        <position position="68"/>
    </location>
</feature>
<dbReference type="AlphaFoldDB" id="A0A0M8NU15"/>
<protein>
    <submittedName>
        <fullName evidence="1">Uncharacterized protein</fullName>
    </submittedName>
</protein>
<proteinExistence type="predicted"/>
<evidence type="ECO:0000313" key="2">
    <source>
        <dbReference type="Proteomes" id="UP000037696"/>
    </source>
</evidence>
<comment type="caution">
    <text evidence="1">The sequence shown here is derived from an EMBL/GenBank/DDBJ whole genome shotgun (WGS) entry which is preliminary data.</text>
</comment>
<reference evidence="1 2" key="1">
    <citation type="submission" date="2015-08" db="EMBL/GenBank/DDBJ databases">
        <title>Genome sequencing of Penicillium nordicum.</title>
        <authorList>
            <person name="Nguyen H.D."/>
            <person name="Seifert K.A."/>
        </authorList>
    </citation>
    <scope>NUCLEOTIDE SEQUENCE [LARGE SCALE GENOMIC DNA]</scope>
    <source>
        <strain evidence="1 2">DAOMC 185683</strain>
    </source>
</reference>
<dbReference type="EMBL" id="LHQQ01000205">
    <property type="protein sequence ID" value="KOS39396.1"/>
    <property type="molecule type" value="Genomic_DNA"/>
</dbReference>
<name>A0A0M8NU15_9EURO</name>
<sequence length="68" mass="7398">MRVSRALACRTASELGGYATAAVFGWKLLNNLSCMHACCLLQTEPFDICLLFAICCLIQLSNVQIVST</sequence>
<keyword evidence="2" id="KW-1185">Reference proteome</keyword>
<dbReference type="Proteomes" id="UP000037696">
    <property type="component" value="Unassembled WGS sequence"/>
</dbReference>
<gene>
    <name evidence="1" type="ORF">ACN38_g9761</name>
</gene>